<gene>
    <name evidence="1" type="ORF">MARPO_0196s0007</name>
</gene>
<dbReference type="Proteomes" id="UP000244005">
    <property type="component" value="Unassembled WGS sequence"/>
</dbReference>
<protein>
    <submittedName>
        <fullName evidence="1">Uncharacterized protein</fullName>
    </submittedName>
</protein>
<dbReference type="EMBL" id="KZ772864">
    <property type="protein sequence ID" value="PTQ27495.1"/>
    <property type="molecule type" value="Genomic_DNA"/>
</dbReference>
<dbReference type="Gramene" id="Mp5g17170.1">
    <property type="protein sequence ID" value="Mp5g17170.1.cds"/>
    <property type="gene ID" value="Mp5g17170"/>
</dbReference>
<keyword evidence="2" id="KW-1185">Reference proteome</keyword>
<organism evidence="1 2">
    <name type="scientific">Marchantia polymorpha</name>
    <name type="common">Common liverwort</name>
    <name type="synonym">Marchantia aquatica</name>
    <dbReference type="NCBI Taxonomy" id="3197"/>
    <lineage>
        <taxon>Eukaryota</taxon>
        <taxon>Viridiplantae</taxon>
        <taxon>Streptophyta</taxon>
        <taxon>Embryophyta</taxon>
        <taxon>Marchantiophyta</taxon>
        <taxon>Marchantiopsida</taxon>
        <taxon>Marchantiidae</taxon>
        <taxon>Marchantiales</taxon>
        <taxon>Marchantiaceae</taxon>
        <taxon>Marchantia</taxon>
    </lineage>
</organism>
<name>A0A2R6W0W0_MARPO</name>
<reference evidence="2" key="1">
    <citation type="journal article" date="2017" name="Cell">
        <title>Insights into land plant evolution garnered from the Marchantia polymorpha genome.</title>
        <authorList>
            <person name="Bowman J.L."/>
            <person name="Kohchi T."/>
            <person name="Yamato K.T."/>
            <person name="Jenkins J."/>
            <person name="Shu S."/>
            <person name="Ishizaki K."/>
            <person name="Yamaoka S."/>
            <person name="Nishihama R."/>
            <person name="Nakamura Y."/>
            <person name="Berger F."/>
            <person name="Adam C."/>
            <person name="Aki S.S."/>
            <person name="Althoff F."/>
            <person name="Araki T."/>
            <person name="Arteaga-Vazquez M.A."/>
            <person name="Balasubrmanian S."/>
            <person name="Barry K."/>
            <person name="Bauer D."/>
            <person name="Boehm C.R."/>
            <person name="Briginshaw L."/>
            <person name="Caballero-Perez J."/>
            <person name="Catarino B."/>
            <person name="Chen F."/>
            <person name="Chiyoda S."/>
            <person name="Chovatia M."/>
            <person name="Davies K.M."/>
            <person name="Delmans M."/>
            <person name="Demura T."/>
            <person name="Dierschke T."/>
            <person name="Dolan L."/>
            <person name="Dorantes-Acosta A.E."/>
            <person name="Eklund D.M."/>
            <person name="Florent S.N."/>
            <person name="Flores-Sandoval E."/>
            <person name="Fujiyama A."/>
            <person name="Fukuzawa H."/>
            <person name="Galik B."/>
            <person name="Grimanelli D."/>
            <person name="Grimwood J."/>
            <person name="Grossniklaus U."/>
            <person name="Hamada T."/>
            <person name="Haseloff J."/>
            <person name="Hetherington A.J."/>
            <person name="Higo A."/>
            <person name="Hirakawa Y."/>
            <person name="Hundley H.N."/>
            <person name="Ikeda Y."/>
            <person name="Inoue K."/>
            <person name="Inoue S.I."/>
            <person name="Ishida S."/>
            <person name="Jia Q."/>
            <person name="Kakita M."/>
            <person name="Kanazawa T."/>
            <person name="Kawai Y."/>
            <person name="Kawashima T."/>
            <person name="Kennedy M."/>
            <person name="Kinose K."/>
            <person name="Kinoshita T."/>
            <person name="Kohara Y."/>
            <person name="Koide E."/>
            <person name="Komatsu K."/>
            <person name="Kopischke S."/>
            <person name="Kubo M."/>
            <person name="Kyozuka J."/>
            <person name="Lagercrantz U."/>
            <person name="Lin S.S."/>
            <person name="Lindquist E."/>
            <person name="Lipzen A.M."/>
            <person name="Lu C.W."/>
            <person name="De Luna E."/>
            <person name="Martienssen R.A."/>
            <person name="Minamino N."/>
            <person name="Mizutani M."/>
            <person name="Mizutani M."/>
            <person name="Mochizuki N."/>
            <person name="Monte I."/>
            <person name="Mosher R."/>
            <person name="Nagasaki H."/>
            <person name="Nakagami H."/>
            <person name="Naramoto S."/>
            <person name="Nishitani K."/>
            <person name="Ohtani M."/>
            <person name="Okamoto T."/>
            <person name="Okumura M."/>
            <person name="Phillips J."/>
            <person name="Pollak B."/>
            <person name="Reinders A."/>
            <person name="Rovekamp M."/>
            <person name="Sano R."/>
            <person name="Sawa S."/>
            <person name="Schmid M.W."/>
            <person name="Shirakawa M."/>
            <person name="Solano R."/>
            <person name="Spunde A."/>
            <person name="Suetsugu N."/>
            <person name="Sugano S."/>
            <person name="Sugiyama A."/>
            <person name="Sun R."/>
            <person name="Suzuki Y."/>
            <person name="Takenaka M."/>
            <person name="Takezawa D."/>
            <person name="Tomogane H."/>
            <person name="Tsuzuki M."/>
            <person name="Ueda T."/>
            <person name="Umeda M."/>
            <person name="Ward J.M."/>
            <person name="Watanabe Y."/>
            <person name="Yazaki K."/>
            <person name="Yokoyama R."/>
            <person name="Yoshitake Y."/>
            <person name="Yotsui I."/>
            <person name="Zachgo S."/>
            <person name="Schmutz J."/>
        </authorList>
    </citation>
    <scope>NUCLEOTIDE SEQUENCE [LARGE SCALE GENOMIC DNA]</scope>
    <source>
        <strain evidence="2">Tak-1</strain>
    </source>
</reference>
<accession>A0A2R6W0W0</accession>
<evidence type="ECO:0000313" key="2">
    <source>
        <dbReference type="Proteomes" id="UP000244005"/>
    </source>
</evidence>
<sequence>MDPRLYLAVTTSDQYTRIEDLYKLQNVTVPSSAEFIRSGTQVACSRALEKCA</sequence>
<proteinExistence type="predicted"/>
<evidence type="ECO:0000313" key="1">
    <source>
        <dbReference type="EMBL" id="PTQ27495.1"/>
    </source>
</evidence>
<dbReference type="AlphaFoldDB" id="A0A2R6W0W0"/>